<dbReference type="Pfam" id="PF01370">
    <property type="entry name" value="Epimerase"/>
    <property type="match status" value="1"/>
</dbReference>
<dbReference type="SUPFAM" id="SSF51735">
    <property type="entry name" value="NAD(P)-binding Rossmann-fold domains"/>
    <property type="match status" value="1"/>
</dbReference>
<protein>
    <submittedName>
        <fullName evidence="2">NAD(P)-dependent oxidoreductase</fullName>
    </submittedName>
</protein>
<reference evidence="2 3" key="1">
    <citation type="submission" date="2024-06" db="EMBL/GenBank/DDBJ databases">
        <authorList>
            <person name="Lee S.D."/>
        </authorList>
    </citation>
    <scope>NUCLEOTIDE SEQUENCE [LARGE SCALE GENOMIC DNA]</scope>
    <source>
        <strain evidence="2 3">N1-10</strain>
    </source>
</reference>
<gene>
    <name evidence="2" type="ORF">ABUW04_07030</name>
</gene>
<evidence type="ECO:0000313" key="3">
    <source>
        <dbReference type="Proteomes" id="UP001592581"/>
    </source>
</evidence>
<dbReference type="PANTHER" id="PTHR43245:SF23">
    <property type="entry name" value="NAD(P)-BINDING DOMAIN-CONTAINING PROTEIN"/>
    <property type="match status" value="1"/>
</dbReference>
<feature type="domain" description="NAD-dependent epimerase/dehydratase" evidence="1">
    <location>
        <begin position="3"/>
        <end position="234"/>
    </location>
</feature>
<sequence length="353" mass="37762">MRIVLLGGAGYLGAVASHHLVTLGHHVTVVDGLIYLRDDDPHRLLPSAVRFVHADLRDLAALLRVSAGADAVVHLGGLVGEPACAVDERLAVELNYAAPVLAAEAAVTAAVPHYAFISSCSVYGSHEGTVDEDTTPNPLGIYARTKVLAEQRIAAVMTAGQSLTVLRLATVHGRSPRQRLDSVVNRMTAQAVATGRIPLNGGAQRRPLVHVGDVAGVLAAVLSTPQGHRTFNVGADRENFTIAEIAQTIEAAVPGARIHWGPERDEADARDYRTSFSRLADAFPDLSWTRLEHGVREIAEAVAAKELGDPDLPEYDNYKGLIASLGRGRIQALGSRDCQRLHSEYATASWRAR</sequence>
<dbReference type="RefSeq" id="WP_380563601.1">
    <property type="nucleotide sequence ID" value="NZ_JBEUKS010000002.1"/>
</dbReference>
<keyword evidence="3" id="KW-1185">Reference proteome</keyword>
<organism evidence="2 3">
    <name type="scientific">Streptacidiphilus jeojiensis</name>
    <dbReference type="NCBI Taxonomy" id="3229225"/>
    <lineage>
        <taxon>Bacteria</taxon>
        <taxon>Bacillati</taxon>
        <taxon>Actinomycetota</taxon>
        <taxon>Actinomycetes</taxon>
        <taxon>Kitasatosporales</taxon>
        <taxon>Streptomycetaceae</taxon>
        <taxon>Streptacidiphilus</taxon>
    </lineage>
</organism>
<dbReference type="CDD" id="cd08946">
    <property type="entry name" value="SDR_e"/>
    <property type="match status" value="1"/>
</dbReference>
<comment type="caution">
    <text evidence="2">The sequence shown here is derived from an EMBL/GenBank/DDBJ whole genome shotgun (WGS) entry which is preliminary data.</text>
</comment>
<dbReference type="InterPro" id="IPR001509">
    <property type="entry name" value="Epimerase_deHydtase"/>
</dbReference>
<evidence type="ECO:0000313" key="2">
    <source>
        <dbReference type="EMBL" id="MFC1438009.1"/>
    </source>
</evidence>
<dbReference type="InterPro" id="IPR050177">
    <property type="entry name" value="Lipid_A_modif_metabolic_enz"/>
</dbReference>
<dbReference type="PANTHER" id="PTHR43245">
    <property type="entry name" value="BIFUNCTIONAL POLYMYXIN RESISTANCE PROTEIN ARNA"/>
    <property type="match status" value="1"/>
</dbReference>
<dbReference type="Gene3D" id="3.40.50.720">
    <property type="entry name" value="NAD(P)-binding Rossmann-like Domain"/>
    <property type="match status" value="1"/>
</dbReference>
<evidence type="ECO:0000259" key="1">
    <source>
        <dbReference type="Pfam" id="PF01370"/>
    </source>
</evidence>
<dbReference type="Proteomes" id="UP001592581">
    <property type="component" value="Unassembled WGS sequence"/>
</dbReference>
<accession>A0ABV6XIE1</accession>
<dbReference type="InterPro" id="IPR036291">
    <property type="entry name" value="NAD(P)-bd_dom_sf"/>
</dbReference>
<name>A0ABV6XIE1_9ACTN</name>
<proteinExistence type="predicted"/>
<dbReference type="EMBL" id="JBEUKS010000002">
    <property type="protein sequence ID" value="MFC1438009.1"/>
    <property type="molecule type" value="Genomic_DNA"/>
</dbReference>